<proteinExistence type="predicted"/>
<keyword evidence="1" id="KW-1185">Reference proteome</keyword>
<dbReference type="Proteomes" id="UP000046392">
    <property type="component" value="Unplaced"/>
</dbReference>
<evidence type="ECO:0000313" key="2">
    <source>
        <dbReference type="WBParaSite" id="SPAL_0001222900.1"/>
    </source>
</evidence>
<reference evidence="2" key="1">
    <citation type="submission" date="2017-02" db="UniProtKB">
        <authorList>
            <consortium name="WormBaseParasite"/>
        </authorList>
    </citation>
    <scope>IDENTIFICATION</scope>
</reference>
<dbReference type="WBParaSite" id="SPAL_0001222900.1">
    <property type="protein sequence ID" value="SPAL_0001222900.1"/>
    <property type="gene ID" value="SPAL_0001222900"/>
</dbReference>
<sequence>MSPVTNGSISVNLDSKEYEALLKILVNQSKMGSCNTGEKKLVVGTDMMEVCKRMERLEEKIIWYSQVMKTVVMKFQKKFEQVSRIIDGYRYETKNSCSQIDGKIIEFQRVIDDVEGVIGRLLPIKQICEDRIHNIPDGTSDIPSYMAEKGSTSVSDSKEVDSFEFEESDVVDVSFGSNNNGDVRKK</sequence>
<accession>A0A0N5C2L9</accession>
<organism evidence="1 2">
    <name type="scientific">Strongyloides papillosus</name>
    <name type="common">Intestinal threadworm</name>
    <dbReference type="NCBI Taxonomy" id="174720"/>
    <lineage>
        <taxon>Eukaryota</taxon>
        <taxon>Metazoa</taxon>
        <taxon>Ecdysozoa</taxon>
        <taxon>Nematoda</taxon>
        <taxon>Chromadorea</taxon>
        <taxon>Rhabditida</taxon>
        <taxon>Tylenchina</taxon>
        <taxon>Panagrolaimomorpha</taxon>
        <taxon>Strongyloidoidea</taxon>
        <taxon>Strongyloididae</taxon>
        <taxon>Strongyloides</taxon>
    </lineage>
</organism>
<evidence type="ECO:0000313" key="1">
    <source>
        <dbReference type="Proteomes" id="UP000046392"/>
    </source>
</evidence>
<name>A0A0N5C2L9_STREA</name>
<dbReference type="AlphaFoldDB" id="A0A0N5C2L9"/>
<protein>
    <submittedName>
        <fullName evidence="2">Uncharacterized protein</fullName>
    </submittedName>
</protein>